<dbReference type="PANTHER" id="PTHR37017:SF11">
    <property type="entry name" value="ESTERASE_LIPASE_THIOESTERASE DOMAIN-CONTAINING PROTEIN"/>
    <property type="match status" value="1"/>
</dbReference>
<sequence length="203" mass="22184">MTAVDLPLTSLADDAHVVREAVREAKEQGHMVLLAAHSYGGVVITAAGHEADELMYCAATMPDSDESASDAFERLFTPRLEAAMESMDDPAVFRLSAEGATPAFYNRCADSTIHAVLPRLRPMHHRCMTAPVGRASWRDVPATYVVCTDDFAMAPSYQRACATILGDYIEIDTDHSLFYSAPDALLSRMLAVASRMRDRAQSI</sequence>
<dbReference type="Pfam" id="PF12697">
    <property type="entry name" value="Abhydrolase_6"/>
    <property type="match status" value="1"/>
</dbReference>
<dbReference type="InterPro" id="IPR000073">
    <property type="entry name" value="AB_hydrolase_1"/>
</dbReference>
<feature type="domain" description="AB hydrolase-1" evidence="1">
    <location>
        <begin position="8"/>
        <end position="186"/>
    </location>
</feature>
<name>A0AA40SRV3_9MICO</name>
<accession>A0AA40SRV3</accession>
<comment type="caution">
    <text evidence="2">The sequence shown here is derived from an EMBL/GenBank/DDBJ whole genome shotgun (WGS) entry which is preliminary data.</text>
</comment>
<dbReference type="InterPro" id="IPR029058">
    <property type="entry name" value="AB_hydrolase_fold"/>
</dbReference>
<protein>
    <submittedName>
        <fullName evidence="2">Pimeloyl-ACP methyl ester carboxylesterase</fullName>
    </submittedName>
</protein>
<evidence type="ECO:0000313" key="2">
    <source>
        <dbReference type="EMBL" id="MBB4141275.1"/>
    </source>
</evidence>
<dbReference type="AlphaFoldDB" id="A0AA40SRV3"/>
<dbReference type="InterPro" id="IPR052897">
    <property type="entry name" value="Sec-Metab_Biosynth_Hydrolase"/>
</dbReference>
<evidence type="ECO:0000313" key="3">
    <source>
        <dbReference type="Proteomes" id="UP000549113"/>
    </source>
</evidence>
<dbReference type="Gene3D" id="3.40.50.1820">
    <property type="entry name" value="alpha/beta hydrolase"/>
    <property type="match status" value="1"/>
</dbReference>
<gene>
    <name evidence="2" type="ORF">BKA10_003069</name>
</gene>
<dbReference type="Proteomes" id="UP000549113">
    <property type="component" value="Unassembled WGS sequence"/>
</dbReference>
<dbReference type="EMBL" id="JACIFH010000001">
    <property type="protein sequence ID" value="MBB4141275.1"/>
    <property type="molecule type" value="Genomic_DNA"/>
</dbReference>
<dbReference type="PANTHER" id="PTHR37017">
    <property type="entry name" value="AB HYDROLASE-1 DOMAIN-CONTAINING PROTEIN-RELATED"/>
    <property type="match status" value="1"/>
</dbReference>
<organism evidence="2 3">
    <name type="scientific">Microbacterium invictum</name>
    <dbReference type="NCBI Taxonomy" id="515415"/>
    <lineage>
        <taxon>Bacteria</taxon>
        <taxon>Bacillati</taxon>
        <taxon>Actinomycetota</taxon>
        <taxon>Actinomycetes</taxon>
        <taxon>Micrococcales</taxon>
        <taxon>Microbacteriaceae</taxon>
        <taxon>Microbacterium</taxon>
    </lineage>
</organism>
<evidence type="ECO:0000259" key="1">
    <source>
        <dbReference type="Pfam" id="PF12697"/>
    </source>
</evidence>
<dbReference type="GO" id="GO:0003824">
    <property type="term" value="F:catalytic activity"/>
    <property type="evidence" value="ECO:0007669"/>
    <property type="project" value="UniProtKB-ARBA"/>
</dbReference>
<proteinExistence type="predicted"/>
<dbReference type="SUPFAM" id="SSF53474">
    <property type="entry name" value="alpha/beta-Hydrolases"/>
    <property type="match status" value="1"/>
</dbReference>
<keyword evidence="3" id="KW-1185">Reference proteome</keyword>
<reference evidence="2 3" key="1">
    <citation type="submission" date="2020-08" db="EMBL/GenBank/DDBJ databases">
        <title>Sequencing the genomes of 1000 actinobacteria strains.</title>
        <authorList>
            <person name="Klenk H.-P."/>
        </authorList>
    </citation>
    <scope>NUCLEOTIDE SEQUENCE [LARGE SCALE GENOMIC DNA]</scope>
    <source>
        <strain evidence="2 3">DSM 19600</strain>
    </source>
</reference>